<dbReference type="AlphaFoldDB" id="X1D3N9"/>
<gene>
    <name evidence="1" type="ORF">S01H4_56571</name>
</gene>
<reference evidence="1" key="1">
    <citation type="journal article" date="2014" name="Front. Microbiol.">
        <title>High frequency of phylogenetically diverse reductive dehalogenase-homologous genes in deep subseafloor sedimentary metagenomes.</title>
        <authorList>
            <person name="Kawai M."/>
            <person name="Futagami T."/>
            <person name="Toyoda A."/>
            <person name="Takaki Y."/>
            <person name="Nishi S."/>
            <person name="Hori S."/>
            <person name="Arai W."/>
            <person name="Tsubouchi T."/>
            <person name="Morono Y."/>
            <person name="Uchiyama I."/>
            <person name="Ito T."/>
            <person name="Fujiyama A."/>
            <person name="Inagaki F."/>
            <person name="Takami H."/>
        </authorList>
    </citation>
    <scope>NUCLEOTIDE SEQUENCE</scope>
    <source>
        <strain evidence="1">Expedition CK06-06</strain>
    </source>
</reference>
<sequence length="98" mass="11672">MKNGWYYIKLRVDESNWLDDFEDTLPPTRCIEVLNNTWLNSDAYKFLIKDWMILSPAFTVGKDYEFSNTQEHWVKGIYAGIDYPRGHMSMYGESYTHC</sequence>
<organism evidence="1">
    <name type="scientific">marine sediment metagenome</name>
    <dbReference type="NCBI Taxonomy" id="412755"/>
    <lineage>
        <taxon>unclassified sequences</taxon>
        <taxon>metagenomes</taxon>
        <taxon>ecological metagenomes</taxon>
    </lineage>
</organism>
<proteinExistence type="predicted"/>
<protein>
    <submittedName>
        <fullName evidence="1">Uncharacterized protein</fullName>
    </submittedName>
</protein>
<feature type="non-terminal residue" evidence="1">
    <location>
        <position position="98"/>
    </location>
</feature>
<evidence type="ECO:0000313" key="1">
    <source>
        <dbReference type="EMBL" id="GAH14807.1"/>
    </source>
</evidence>
<dbReference type="EMBL" id="BART01032794">
    <property type="protein sequence ID" value="GAH14807.1"/>
    <property type="molecule type" value="Genomic_DNA"/>
</dbReference>
<comment type="caution">
    <text evidence="1">The sequence shown here is derived from an EMBL/GenBank/DDBJ whole genome shotgun (WGS) entry which is preliminary data.</text>
</comment>
<accession>X1D3N9</accession>
<name>X1D3N9_9ZZZZ</name>